<sequence length="3023" mass="322499">MERERQGRHAPFAFVCAMLMTLGAGVSSLYPQREALASGVTTLPPNVTLDAAPNHDASTGTMADQAGTDGGASTYRVPIVVPPGRAGMQPSLALVYNSRSGDGVAGLGWSISGLSSIHRCPQTPEQDGQTRGVSYTLNDRLCLDGQRLVKVGGSYGQLNATYKTEIDSYARITQLGGNIDGASAYFKVEQKDGRILYYGTTTNSRVAPSGTNNKPLSWLVDKIEDRIGNFQSYSYDVSNGYGEVLLDTVTYTGLNGVAGNRTVTFHYKTRTDAASGAKDVASSALAGGMSMQTQALDWIRTAVGGVTVLRYEPNYAVSKYSGRLLLTSMKECAGETATCHPPSRFVYNDEWLDPASASEPTFQLKSLSALGLPSPPTPTPGLDGQAHSDVYRVRVGGDYDGDGTRETVVSITNGVAGSAYLAQFTADRRVHNPLLIPSDYNLLQALDADIDGSGRSTLVGTMQTGLNVAFGMWDIERFPRGLPPGQNPFVAIQSDIALSSAFPIGHIHNVYPGDFDGDGHTDILVVRPEPACGSIGPGTINGLSFYKNQITGALSSTDTAHFGGRNFLTCLPRIVSGGVYVEAVVDHIGDFNGDGLADVFLTYAGGGEEKGDFAGIAITQLGANSANIGSCAQIGLASDDCTWGNGYVSRWMDVNADGLEDLVLAKPVAVQGKWHIRLNNGNGQLGVDIDTGSSAGLQTYTTGGLVPVNFRYADRLPSMDVDSDGRADILIPSQKPGKAAFALRMCTLKKVRQIGTEGCPTPGSAPPSSGGEDPEVGEVCAAYACPPYPESLETDSGDPDDDPDFLDDMPQNPRQPGYRWSWFDPQGQPVPAFNSYSSSSIHGGTFDDNSVYHLAQVKFVQTGPASFTASVTETPLVSRLSDYYGGNDDLFGDGLQDLTTSVGCLDIQVFHGDPNSPVWIHQLCSPVDDPDFGPATIPDGTPVSALAAQLVLYANVNQGIPAPGGSPDATTIPGSPRPSAPTLNATGGINLSLPIPHLPGLMDRAVGGVGDFAVWGYYPLSVPAKDRYNKIFYTVLPDQSQDPNGYADERHYYFQSSMPTVYGMAQNNGLGSASGYRSATYTYREAMYHHLGRGFQGFRSISSTIDDPSDRALRTTTTFHQKFPLTGRIEEVDTEVPSSGRLLKHETDTWICDLARGSCPQGGDIPGLPSSTNGGVVFAPLLDKQLVENFDLVSGARYNYSETVNAEGDSSSGWDLYGNLKNQVITSVEEGANAVFSQHGVVNENVYANDLGSWWLGQLSSSTVTTSLSYSSNHPLPNGVNLPPARKIRTEYSWNPDRTPLSTKVHDELESTWVETTYDYSETNAKGLPNAVTIDASNLEASRRTTFDYTKDGTTSAGAGMAAMDGYFVLNTKNPAGHSTRTTHELGYGQVLDTVDPNQLTTSNEYDGFGRLKSMSFMDANNNVMLPPVNIGYFPCSGGYDSSCGNGFGDSNTDNQHYAAWRVVRVQSGHPTAVDWFDPLGRTIKHVERGFSDADFVETFTEYEAMGTVYQQSAPFYRLDGNGSLTAWTYDPLGRPLTKRVYVGDLGASSGDVLTTYAYEGNKTSINVRVVGFTGSCNNLNNQCMNMSRTYDMLGRLAQTVQGNGTNPTYSAADYWYDGTGNPIAARDAGGSVIKGMYNDFGQRTDLYDPDAGHRHFIYDGLGELVTQTDARGVSTTQRYDSLGRVFERTATDSSAASPVPKVIFDEWSYDPKGFSGGKGLLAYSQRRTGASLATLGSSPIWKESYLYETNTKRPSTVTTEFEGQNPLLTGYAYDAAGHVDRVDYPSGLTVERAYTGYGLLNRLSNFIDGTEYWRGESQDAWGNTTRETYLDSINGVHSSYPSTGQAALKTWTQDSALLNQLDYKYDSFGNLKFQGAVLSGVAASESYVYDGLQRLTQTTRIGVPGNPAPINYKYKPNGNLEAKSDFSSFSDNAYTYDAGTCGPHAVTGVANSGITRTYTCDANGNVIGGSEITFANYDFNNQPWKVSRSGAGTALFAYTPNGDLFRTIAGDQSTWIGPEGYETSVVAGVTVYRHELGPVLVLRENGADTAKAVLRDRLGSQVMLVSRSGGGGGGPPALPAPTSNANPSLDGHYTISWQTVTGATRYELFEQVGDGKEMLVYAGADTHWSPAAPRPVGTYNYRWHACDVACGEFSGILIQKVAPLPASITLSPNPSTGTYSVSWTHPDGAQTFRLEEQVVTGARTSPWVVLLDQSSATHWDALGKAAGKYNYRVLACSDVCGGFSTVVTETVNSAVNVPQPPAWLTATFEAGSTTSYRVNWASSASASYYLLEEKIGLGNFTPVNGVTGTFHLFSNRPPGTYTYRARACNSIGCSVGYSPTATITVDALAVCNPQNLVIAPDNSLDGNFRLTWDPVPGTGIRYSVEESTTASTPYQWHVVSDQTATLFDVTGKPDGSYPYRVRAYSTTCSGYSAVYIETVRLVPDVPTMHPPSPTSSNGQFELSWSPSPTATYYRLSEQVNGVWSEIGDDNGQGIHGTSVVLHRGDGDYHYKVRGCFIGSQVRCSGESNVVAEHVSGSGLPIMPPTITSSLGDNCGHVSAGHPASYTISWSLTNGTEYEVLESNADVPGPSTYFTTADHMAFTHGLPGSPPGGTRPDSTTYDYFVRACIGTGSNRPCSIWKGGAHACVGDGLNRPGAENSATAYDAFGKVRNGDYSDKANGTLNLLPDTVRGFTGHQHVDDVRLIHMNGRVYDYQLGRFLSVDPVIQFPTNTQSMNPYSYIMNNPLSGRDPTGYQSCSTGTHIEGSSGPDCDSIGVAQIQVGQRSEGPKQKSSGSQSQSVKVAPVSAADATSATKQPALDNPGAPTKPQDHGNQDGMLGAVVVTATAAVRFGEMVSPFPWGFSGTSGRIPWAGRGGLAGIATALILYSPNAGDPNECMCGCGNTCGALTGAAGLEGLRGSTMSNEAGENADSGETAPPVPGAKPGRETRGRTTQWEAPGGMTEADRDFDGKQPTGVRTLPNGGRVGKLPDGSTIVVRPNSSDGRPTLEIQHGKTSDKVRYGNK</sequence>
<feature type="region of interest" description="Disordered" evidence="4">
    <location>
        <begin position="757"/>
        <end position="776"/>
    </location>
</feature>
<keyword evidence="5" id="KW-0812">Transmembrane</keyword>
<feature type="region of interest" description="Disordered" evidence="4">
    <location>
        <begin position="2919"/>
        <end position="3023"/>
    </location>
</feature>
<dbReference type="SUPFAM" id="SSF69318">
    <property type="entry name" value="Integrin alpha N-terminal domain"/>
    <property type="match status" value="1"/>
</dbReference>
<evidence type="ECO:0000313" key="7">
    <source>
        <dbReference type="EMBL" id="SFN01061.1"/>
    </source>
</evidence>
<dbReference type="Pfam" id="PF05593">
    <property type="entry name" value="RHS_repeat"/>
    <property type="match status" value="1"/>
</dbReference>
<dbReference type="InterPro" id="IPR003961">
    <property type="entry name" value="FN3_dom"/>
</dbReference>
<organism evidence="7 8">
    <name type="scientific">Dokdonella immobilis</name>
    <dbReference type="NCBI Taxonomy" id="578942"/>
    <lineage>
        <taxon>Bacteria</taxon>
        <taxon>Pseudomonadati</taxon>
        <taxon>Pseudomonadota</taxon>
        <taxon>Gammaproteobacteria</taxon>
        <taxon>Lysobacterales</taxon>
        <taxon>Rhodanobacteraceae</taxon>
        <taxon>Dokdonella</taxon>
    </lineage>
</organism>
<dbReference type="InterPro" id="IPR031325">
    <property type="entry name" value="RHS_repeat"/>
</dbReference>
<dbReference type="PROSITE" id="PS50853">
    <property type="entry name" value="FN3"/>
    <property type="match status" value="1"/>
</dbReference>
<evidence type="ECO:0000256" key="2">
    <source>
        <dbReference type="ARBA" id="ARBA00022525"/>
    </source>
</evidence>
<dbReference type="InterPro" id="IPR013783">
    <property type="entry name" value="Ig-like_fold"/>
</dbReference>
<proteinExistence type="predicted"/>
<dbReference type="STRING" id="578942.SAMN05216289_102135"/>
<evidence type="ECO:0000313" key="8">
    <source>
        <dbReference type="Proteomes" id="UP000198575"/>
    </source>
</evidence>
<dbReference type="InterPro" id="IPR022385">
    <property type="entry name" value="Rhs_assc_core"/>
</dbReference>
<feature type="region of interest" description="Disordered" evidence="4">
    <location>
        <begin position="788"/>
        <end position="817"/>
    </location>
</feature>
<dbReference type="SUPFAM" id="SSF49265">
    <property type="entry name" value="Fibronectin type III"/>
    <property type="match status" value="2"/>
</dbReference>
<dbReference type="InterPro" id="IPR003284">
    <property type="entry name" value="Sal_SpvB"/>
</dbReference>
<dbReference type="Proteomes" id="UP000198575">
    <property type="component" value="Unassembled WGS sequence"/>
</dbReference>
<feature type="compositionally biased region" description="Low complexity" evidence="4">
    <location>
        <begin position="2790"/>
        <end position="2802"/>
    </location>
</feature>
<evidence type="ECO:0000256" key="3">
    <source>
        <dbReference type="ARBA" id="ARBA00023026"/>
    </source>
</evidence>
<comment type="subcellular location">
    <subcellularLocation>
        <location evidence="1">Secreted</location>
    </subcellularLocation>
</comment>
<keyword evidence="2" id="KW-0964">Secreted</keyword>
<feature type="compositionally biased region" description="Acidic residues" evidence="4">
    <location>
        <begin position="792"/>
        <end position="807"/>
    </location>
</feature>
<dbReference type="Gene3D" id="2.60.40.10">
    <property type="entry name" value="Immunoglobulins"/>
    <property type="match status" value="3"/>
</dbReference>
<feature type="region of interest" description="Disordered" evidence="4">
    <location>
        <begin position="964"/>
        <end position="985"/>
    </location>
</feature>
<keyword evidence="3" id="KW-0843">Virulence</keyword>
<dbReference type="InterPro" id="IPR050708">
    <property type="entry name" value="T6SS_VgrG/RHS"/>
</dbReference>
<dbReference type="Gene3D" id="2.180.10.10">
    <property type="entry name" value="RHS repeat-associated core"/>
    <property type="match status" value="2"/>
</dbReference>
<dbReference type="InterPro" id="IPR036116">
    <property type="entry name" value="FN3_sf"/>
</dbReference>
<name>A0A1I4VIP6_9GAMM</name>
<evidence type="ECO:0000256" key="1">
    <source>
        <dbReference type="ARBA" id="ARBA00004613"/>
    </source>
</evidence>
<keyword evidence="5" id="KW-0472">Membrane</keyword>
<feature type="compositionally biased region" description="Basic and acidic residues" evidence="4">
    <location>
        <begin position="3010"/>
        <end position="3023"/>
    </location>
</feature>
<feature type="transmembrane region" description="Helical" evidence="5">
    <location>
        <begin position="12"/>
        <end position="30"/>
    </location>
</feature>
<evidence type="ECO:0000259" key="6">
    <source>
        <dbReference type="PROSITE" id="PS50853"/>
    </source>
</evidence>
<gene>
    <name evidence="7" type="ORF">SAMN05216289_102135</name>
</gene>
<keyword evidence="5" id="KW-1133">Transmembrane helix</keyword>
<dbReference type="PANTHER" id="PTHR32305:SF15">
    <property type="entry name" value="PROTEIN RHSA-RELATED"/>
    <property type="match status" value="1"/>
</dbReference>
<dbReference type="Pfam" id="PF03534">
    <property type="entry name" value="SpvB"/>
    <property type="match status" value="1"/>
</dbReference>
<accession>A0A1I4VIP6</accession>
<dbReference type="InterPro" id="IPR006530">
    <property type="entry name" value="YD"/>
</dbReference>
<keyword evidence="8" id="KW-1185">Reference proteome</keyword>
<dbReference type="SMART" id="SM00060">
    <property type="entry name" value="FN3"/>
    <property type="match status" value="4"/>
</dbReference>
<evidence type="ECO:0000256" key="4">
    <source>
        <dbReference type="SAM" id="MobiDB-lite"/>
    </source>
</evidence>
<dbReference type="RefSeq" id="WP_217647787.1">
    <property type="nucleotide sequence ID" value="NZ_FOVF01000002.1"/>
</dbReference>
<evidence type="ECO:0000256" key="5">
    <source>
        <dbReference type="SAM" id="Phobius"/>
    </source>
</evidence>
<dbReference type="GO" id="GO:0005737">
    <property type="term" value="C:cytoplasm"/>
    <property type="evidence" value="ECO:0007669"/>
    <property type="project" value="InterPro"/>
</dbReference>
<dbReference type="PANTHER" id="PTHR32305">
    <property type="match status" value="1"/>
</dbReference>
<feature type="region of interest" description="Disordered" evidence="4">
    <location>
        <begin position="2751"/>
        <end position="2835"/>
    </location>
</feature>
<dbReference type="NCBIfam" id="TIGR01643">
    <property type="entry name" value="YD_repeat_2x"/>
    <property type="match status" value="1"/>
</dbReference>
<dbReference type="InterPro" id="IPR028994">
    <property type="entry name" value="Integrin_alpha_N"/>
</dbReference>
<reference evidence="7 8" key="1">
    <citation type="submission" date="2016-10" db="EMBL/GenBank/DDBJ databases">
        <authorList>
            <person name="de Groot N.N."/>
        </authorList>
    </citation>
    <scope>NUCLEOTIDE SEQUENCE [LARGE SCALE GENOMIC DNA]</scope>
    <source>
        <strain evidence="7 8">CGMCC 1.7659</strain>
    </source>
</reference>
<feature type="domain" description="Fibronectin type-III" evidence="6">
    <location>
        <begin position="2353"/>
        <end position="2445"/>
    </location>
</feature>
<dbReference type="NCBIfam" id="TIGR03696">
    <property type="entry name" value="Rhs_assc_core"/>
    <property type="match status" value="1"/>
</dbReference>
<dbReference type="EMBL" id="FOVF01000002">
    <property type="protein sequence ID" value="SFN01061.1"/>
    <property type="molecule type" value="Genomic_DNA"/>
</dbReference>
<protein>
    <submittedName>
        <fullName evidence="7">RHS repeat-associated core domain-containing protein</fullName>
    </submittedName>
</protein>
<dbReference type="GO" id="GO:0005576">
    <property type="term" value="C:extracellular region"/>
    <property type="evidence" value="ECO:0007669"/>
    <property type="project" value="UniProtKB-SubCell"/>
</dbReference>